<dbReference type="Proteomes" id="UP001638806">
    <property type="component" value="Unassembled WGS sequence"/>
</dbReference>
<dbReference type="EMBL" id="JBGNUJ010000008">
    <property type="protein sequence ID" value="KAL3955957.1"/>
    <property type="molecule type" value="Genomic_DNA"/>
</dbReference>
<keyword evidence="2" id="KW-1185">Reference proteome</keyword>
<protein>
    <submittedName>
        <fullName evidence="1">Uncharacterized protein</fullName>
    </submittedName>
</protein>
<reference evidence="1" key="1">
    <citation type="submission" date="2024-12" db="EMBL/GenBank/DDBJ databases">
        <title>Comparative genomics and development of molecular markers within Purpureocillium lilacinum and among Purpureocillium species.</title>
        <authorList>
            <person name="Yeh Z.-Y."/>
            <person name="Ni N.-T."/>
            <person name="Lo P.-H."/>
            <person name="Mushyakhwo K."/>
            <person name="Lin C.-F."/>
            <person name="Nai Y.-S."/>
        </authorList>
    </citation>
    <scope>NUCLEOTIDE SEQUENCE</scope>
    <source>
        <strain evidence="1">NCHU-NPUST-175</strain>
    </source>
</reference>
<gene>
    <name evidence="1" type="ORF">ACCO45_008803</name>
</gene>
<proteinExistence type="predicted"/>
<accession>A0ACC4DHX1</accession>
<organism evidence="1 2">
    <name type="scientific">Purpureocillium lilacinum</name>
    <name type="common">Paecilomyces lilacinus</name>
    <dbReference type="NCBI Taxonomy" id="33203"/>
    <lineage>
        <taxon>Eukaryota</taxon>
        <taxon>Fungi</taxon>
        <taxon>Dikarya</taxon>
        <taxon>Ascomycota</taxon>
        <taxon>Pezizomycotina</taxon>
        <taxon>Sordariomycetes</taxon>
        <taxon>Hypocreomycetidae</taxon>
        <taxon>Hypocreales</taxon>
        <taxon>Ophiocordycipitaceae</taxon>
        <taxon>Purpureocillium</taxon>
    </lineage>
</organism>
<evidence type="ECO:0000313" key="2">
    <source>
        <dbReference type="Proteomes" id="UP001638806"/>
    </source>
</evidence>
<comment type="caution">
    <text evidence="1">The sequence shown here is derived from an EMBL/GenBank/DDBJ whole genome shotgun (WGS) entry which is preliminary data.</text>
</comment>
<name>A0ACC4DHX1_PURLI</name>
<evidence type="ECO:0000313" key="1">
    <source>
        <dbReference type="EMBL" id="KAL3955957.1"/>
    </source>
</evidence>
<sequence>MPGPPTRGRHLPRLSVTCKVQVHRGSATPAPAPAARGPCEQPTVPRPRLLVGGQRQSTKTPLLIHVAHHDCPIEPTWVLPVATVDTELPDCCARPCTIDREIPLP</sequence>